<accession>Q6FS78</accession>
<evidence type="ECO:0000313" key="12">
    <source>
        <dbReference type="EMBL" id="CAG59849.1"/>
    </source>
</evidence>
<reference evidence="12 13" key="1">
    <citation type="journal article" date="2004" name="Nature">
        <title>Genome evolution in yeasts.</title>
        <authorList>
            <consortium name="Genolevures"/>
            <person name="Dujon B."/>
            <person name="Sherman D."/>
            <person name="Fischer G."/>
            <person name="Durrens P."/>
            <person name="Casaregola S."/>
            <person name="Lafontaine I."/>
            <person name="de Montigny J."/>
            <person name="Marck C."/>
            <person name="Neuveglise C."/>
            <person name="Talla E."/>
            <person name="Goffard N."/>
            <person name="Frangeul L."/>
            <person name="Aigle M."/>
            <person name="Anthouard V."/>
            <person name="Babour A."/>
            <person name="Barbe V."/>
            <person name="Barnay S."/>
            <person name="Blanchin S."/>
            <person name="Beckerich J.M."/>
            <person name="Beyne E."/>
            <person name="Bleykasten C."/>
            <person name="Boisrame A."/>
            <person name="Boyer J."/>
            <person name="Cattolico L."/>
            <person name="Confanioleri F."/>
            <person name="de Daruvar A."/>
            <person name="Despons L."/>
            <person name="Fabre E."/>
            <person name="Fairhead C."/>
            <person name="Ferry-Dumazet H."/>
            <person name="Groppi A."/>
            <person name="Hantraye F."/>
            <person name="Hennequin C."/>
            <person name="Jauniaux N."/>
            <person name="Joyet P."/>
            <person name="Kachouri R."/>
            <person name="Kerrest A."/>
            <person name="Koszul R."/>
            <person name="Lemaire M."/>
            <person name="Lesur I."/>
            <person name="Ma L."/>
            <person name="Muller H."/>
            <person name="Nicaud J.M."/>
            <person name="Nikolski M."/>
            <person name="Oztas S."/>
            <person name="Ozier-Kalogeropoulos O."/>
            <person name="Pellenz S."/>
            <person name="Potier S."/>
            <person name="Richard G.F."/>
            <person name="Straub M.L."/>
            <person name="Suleau A."/>
            <person name="Swennene D."/>
            <person name="Tekaia F."/>
            <person name="Wesolowski-Louvel M."/>
            <person name="Westhof E."/>
            <person name="Wirth B."/>
            <person name="Zeniou-Meyer M."/>
            <person name="Zivanovic I."/>
            <person name="Bolotin-Fukuhara M."/>
            <person name="Thierry A."/>
            <person name="Bouchier C."/>
            <person name="Caudron B."/>
            <person name="Scarpelli C."/>
            <person name="Gaillardin C."/>
            <person name="Weissenbach J."/>
            <person name="Wincker P."/>
            <person name="Souciet J.L."/>
        </authorList>
    </citation>
    <scope>NUCLEOTIDE SEQUENCE [LARGE SCALE GENOMIC DNA]</scope>
    <source>
        <strain evidence="13">ATCC 2001 / BCRC 20586 / JCM 3761 / NBRC 0622 / NRRL Y-65 / CBS 138</strain>
    </source>
</reference>
<feature type="domain" description="SMC hinge" evidence="10">
    <location>
        <begin position="535"/>
        <end position="651"/>
    </location>
</feature>
<dbReference type="OMA" id="GQKTVCA"/>
<dbReference type="Pfam" id="PF02463">
    <property type="entry name" value="SMC_N"/>
    <property type="match status" value="2"/>
</dbReference>
<dbReference type="GO" id="GO:0007130">
    <property type="term" value="P:synaptonemal complex assembly"/>
    <property type="evidence" value="ECO:0007669"/>
    <property type="project" value="EnsemblFungi"/>
</dbReference>
<keyword evidence="3" id="KW-0132">Cell division</keyword>
<dbReference type="Gene3D" id="3.40.50.300">
    <property type="entry name" value="P-loop containing nucleotide triphosphate hydrolases"/>
    <property type="match status" value="2"/>
</dbReference>
<evidence type="ECO:0000313" key="11">
    <source>
        <dbReference type="CGD" id="CAL0129916"/>
    </source>
</evidence>
<dbReference type="FunCoup" id="Q6FS78">
    <property type="interactions" value="1394"/>
</dbReference>
<dbReference type="Pfam" id="PF06470">
    <property type="entry name" value="SMC_hinge"/>
    <property type="match status" value="1"/>
</dbReference>
<dbReference type="EMBL" id="CR380954">
    <property type="protein sequence ID" value="CAG59849.1"/>
    <property type="molecule type" value="Genomic_DNA"/>
</dbReference>
<dbReference type="InterPro" id="IPR003395">
    <property type="entry name" value="RecF/RecN/SMC_N"/>
</dbReference>
<dbReference type="GO" id="GO:0007064">
    <property type="term" value="P:mitotic sister chromatid cohesion"/>
    <property type="evidence" value="ECO:0007669"/>
    <property type="project" value="EnsemblFungi"/>
</dbReference>
<dbReference type="InterPro" id="IPR024704">
    <property type="entry name" value="SMC"/>
</dbReference>
<feature type="coiled-coil region" evidence="9">
    <location>
        <begin position="408"/>
        <end position="449"/>
    </location>
</feature>
<feature type="coiled-coil region" evidence="9">
    <location>
        <begin position="863"/>
        <end position="932"/>
    </location>
</feature>
<dbReference type="GO" id="GO:0000086">
    <property type="term" value="P:G2/M transition of mitotic cell cycle"/>
    <property type="evidence" value="ECO:0007669"/>
    <property type="project" value="EnsemblFungi"/>
</dbReference>
<dbReference type="GO" id="GO:0016887">
    <property type="term" value="F:ATP hydrolysis activity"/>
    <property type="evidence" value="ECO:0007669"/>
    <property type="project" value="EnsemblFungi"/>
</dbReference>
<keyword evidence="13" id="KW-1185">Reference proteome</keyword>
<dbReference type="GO" id="GO:0005634">
    <property type="term" value="C:nucleus"/>
    <property type="evidence" value="ECO:0007669"/>
    <property type="project" value="UniProtKB-SubCell"/>
</dbReference>
<evidence type="ECO:0000256" key="7">
    <source>
        <dbReference type="ARBA" id="ARBA00023306"/>
    </source>
</evidence>
<organism evidence="12 13">
    <name type="scientific">Candida glabrata (strain ATCC 2001 / BCRC 20586 / JCM 3761 / NBRC 0622 / NRRL Y-65 / CBS 138)</name>
    <name type="common">Yeast</name>
    <name type="synonym">Nakaseomyces glabratus</name>
    <dbReference type="NCBI Taxonomy" id="284593"/>
    <lineage>
        <taxon>Eukaryota</taxon>
        <taxon>Fungi</taxon>
        <taxon>Dikarya</taxon>
        <taxon>Ascomycota</taxon>
        <taxon>Saccharomycotina</taxon>
        <taxon>Saccharomycetes</taxon>
        <taxon>Saccharomycetales</taxon>
        <taxon>Saccharomycetaceae</taxon>
        <taxon>Nakaseomyces</taxon>
    </lineage>
</organism>
<evidence type="ECO:0000256" key="2">
    <source>
        <dbReference type="ARBA" id="ARBA00005917"/>
    </source>
</evidence>
<gene>
    <name evidence="11 12" type="ordered locus">CAGL0H02805g</name>
</gene>
<name>Q6FS78_CANGA</name>
<keyword evidence="6 8" id="KW-0539">Nucleus</keyword>
<dbReference type="InterPro" id="IPR010935">
    <property type="entry name" value="SMC_hinge"/>
</dbReference>
<keyword evidence="7" id="KW-0131">Cell cycle</keyword>
<feature type="coiled-coil region" evidence="9">
    <location>
        <begin position="980"/>
        <end position="1038"/>
    </location>
</feature>
<dbReference type="GO" id="GO:0005524">
    <property type="term" value="F:ATP binding"/>
    <property type="evidence" value="ECO:0007669"/>
    <property type="project" value="InterPro"/>
</dbReference>
<dbReference type="PIRSF" id="PIRSF005719">
    <property type="entry name" value="SMC"/>
    <property type="match status" value="1"/>
</dbReference>
<dbReference type="GO" id="GO:0051301">
    <property type="term" value="P:cell division"/>
    <property type="evidence" value="ECO:0007669"/>
    <property type="project" value="UniProtKB-KW"/>
</dbReference>
<dbReference type="eggNOG" id="KOG0964">
    <property type="taxonomic scope" value="Eukaryota"/>
</dbReference>
<dbReference type="HOGENOM" id="CLU_001042_5_0_1"/>
<evidence type="ECO:0000256" key="5">
    <source>
        <dbReference type="ARBA" id="ARBA00023054"/>
    </source>
</evidence>
<dbReference type="GO" id="GO:0042802">
    <property type="term" value="F:identical protein binding"/>
    <property type="evidence" value="ECO:0007669"/>
    <property type="project" value="EnsemblFungi"/>
</dbReference>
<dbReference type="GO" id="GO:0051177">
    <property type="term" value="P:meiotic sister chromatid cohesion"/>
    <property type="evidence" value="ECO:0007669"/>
    <property type="project" value="EnsemblFungi"/>
</dbReference>
<feature type="coiled-coil region" evidence="9">
    <location>
        <begin position="173"/>
        <end position="228"/>
    </location>
</feature>
<dbReference type="Gene3D" id="3.30.70.1620">
    <property type="match status" value="1"/>
</dbReference>
<evidence type="ECO:0000256" key="4">
    <source>
        <dbReference type="ARBA" id="ARBA00022776"/>
    </source>
</evidence>
<keyword evidence="4" id="KW-0498">Mitosis</keyword>
<dbReference type="KEGG" id="cgr:2888562"/>
<dbReference type="InterPro" id="IPR027417">
    <property type="entry name" value="P-loop_NTPase"/>
</dbReference>
<dbReference type="SUPFAM" id="SSF52540">
    <property type="entry name" value="P-loop containing nucleoside triphosphate hydrolases"/>
    <property type="match status" value="2"/>
</dbReference>
<sequence length="1219" mass="139799">MYIKRVIIKGFKTYRNETIIGDFSPHHNVVIGANGSGKSNFFAAVRFVLSDDYSNLKREERQGLIHQGAGASVMSASVEIVFHDPEHSIIAPTGINSNGSSDEVRIRRTVGLKKDDYQVNDRNVTKGDLVRMLESAGFYMSNPYNIVPQGRIVSLTNAKDKERLQLLEEVVGAKSFEVKLKASMKQMDETEQKRAQISAEMEELESKLNEMEKERKELEKYNSLERDRKVLRYTLHDRELQDIISQIESLDGDYNDTLGSSKKYILELEKRENMIKEVNEEIKNLQKSLKLKATVDLEQAKAILEESLERSEAIKLQLKDIKEKIKQNKEQHDNDRKNLKLITEIIDSKKSKRRKISPRFDQLQSEEKLIKHHLKECIEKQNNFLLKKGSYARFKSKEERDEWINSKIKELSESINTMKASTTELKEQKSSIDVKINESENNIEELEDSLNGPGIKAEIEDIEKELINLRRKYTANIDARKEKWREEQKLQMISDSLVNEVKENERSLNETMSRSLANGFKNVKEICERLNLGTESVFGTVGELIQVNEKYKVCAEVIGGNSLFHVVVDTDETASILMNELFRMKGGRVTFMPLNKLKNGNQNIDYPSDPNIPCTPLIKKIKYDMQFDCVVKQVFGRALVVKDLTNGLSISKQYKLSCITLDGDRVDGKGVLTGGYLEQSKKSRLELLQTVALSKRQLLEISAKLTEIKNELTEMDNDIDSTNGSIRLVMNRKENMQSNLNTWKHKLSHERNELLFLQQEKTNICEKIDSVDLNLGVSGEKLTQLKIDLTKTFNNELTTEEKKEIEILSKEILENQNKLNLTSETLSHLSVEIDTITAELESKLIPQQNDIKQKLLDSSDSIIEQLLLDSEELEGRASEADNQLTIQKRALQSIEKEIESTKAEITNKERILEKANNQQRLLLKKLDEYQKDVDKTMIKKTTLATRKKEIEQKIREVGIISEDTLDKFKTLSSEDLLLKLNEANKEISGMRNINKRAFENYKKFNEKQSELRERATELDDSKQSIQDLIIKLKEQKLNAVDKTFDKVSKNFVMIFEKIVPRGTATLNIHRINLQGTDDNSELFTQSNEHTTPYEGVSISVSFNSKQDEQLKVEQLSGGQKTVCAIALILAIQMVEPAPFYLFDEIDAALDKQYRRAVAQTISQLSNNAQFICTTFRSDMVDAANKFYRVKYENKQSSVIEVTKEEAKRFIKGGNKLSEI</sequence>
<proteinExistence type="inferred from homology"/>
<dbReference type="InterPro" id="IPR036277">
    <property type="entry name" value="SMC_hinge_sf"/>
</dbReference>
<dbReference type="VEuPathDB" id="FungiDB:CAGL0H02805g"/>
<protein>
    <recommendedName>
        <fullName evidence="8">Structural maintenance of chromosomes protein</fullName>
    </recommendedName>
</protein>
<dbReference type="GO" id="GO:0030892">
    <property type="term" value="C:mitotic cohesin complex"/>
    <property type="evidence" value="ECO:0007669"/>
    <property type="project" value="EnsemblFungi"/>
</dbReference>
<dbReference type="SMART" id="SM00968">
    <property type="entry name" value="SMC_hinge"/>
    <property type="match status" value="1"/>
</dbReference>
<keyword evidence="5 9" id="KW-0175">Coiled coil</keyword>
<evidence type="ECO:0000256" key="3">
    <source>
        <dbReference type="ARBA" id="ARBA00022618"/>
    </source>
</evidence>
<evidence type="ECO:0000256" key="1">
    <source>
        <dbReference type="ARBA" id="ARBA00004123"/>
    </source>
</evidence>
<evidence type="ECO:0000256" key="8">
    <source>
        <dbReference type="PIRNR" id="PIRNR005719"/>
    </source>
</evidence>
<dbReference type="InParanoid" id="Q6FS78"/>
<evidence type="ECO:0000256" key="6">
    <source>
        <dbReference type="ARBA" id="ARBA00023242"/>
    </source>
</evidence>
<dbReference type="GO" id="GO:0007131">
    <property type="term" value="P:reciprocal meiotic recombination"/>
    <property type="evidence" value="ECO:0007669"/>
    <property type="project" value="EnsemblFungi"/>
</dbReference>
<evidence type="ECO:0000313" key="13">
    <source>
        <dbReference type="Proteomes" id="UP000002428"/>
    </source>
</evidence>
<feature type="coiled-coil region" evidence="9">
    <location>
        <begin position="698"/>
        <end position="753"/>
    </location>
</feature>
<dbReference type="InterPro" id="IPR041741">
    <property type="entry name" value="SMC3_ABC_euk"/>
</dbReference>
<evidence type="ECO:0000256" key="9">
    <source>
        <dbReference type="SAM" id="Coils"/>
    </source>
</evidence>
<dbReference type="FunFam" id="3.40.50.300:FF:000424">
    <property type="entry name" value="Structural maintenance of chromosomes 3"/>
    <property type="match status" value="1"/>
</dbReference>
<dbReference type="Gene3D" id="1.20.1060.20">
    <property type="match status" value="1"/>
</dbReference>
<evidence type="ECO:0000259" key="10">
    <source>
        <dbReference type="SMART" id="SM00968"/>
    </source>
</evidence>
<dbReference type="GO" id="GO:1990414">
    <property type="term" value="P:replication-born double-strand break repair via sister chromatid exchange"/>
    <property type="evidence" value="ECO:0007669"/>
    <property type="project" value="EnsemblFungi"/>
</dbReference>
<dbReference type="SUPFAM" id="SSF75553">
    <property type="entry name" value="Smc hinge domain"/>
    <property type="match status" value="1"/>
</dbReference>
<dbReference type="GO" id="GO:0019901">
    <property type="term" value="F:protein kinase binding"/>
    <property type="evidence" value="ECO:0007669"/>
    <property type="project" value="EnsemblFungi"/>
</dbReference>
<dbReference type="PANTHER" id="PTHR43977">
    <property type="entry name" value="STRUCTURAL MAINTENANCE OF CHROMOSOMES PROTEIN 3"/>
    <property type="match status" value="1"/>
</dbReference>
<comment type="similarity">
    <text evidence="2">Belongs to the SMC family. SMC3 subfamily.</text>
</comment>
<feature type="coiled-coil region" evidence="9">
    <location>
        <begin position="261"/>
        <end position="342"/>
    </location>
</feature>
<dbReference type="AlphaFoldDB" id="Q6FS78"/>
<dbReference type="CDD" id="cd03272">
    <property type="entry name" value="ABC_SMC3_euk"/>
    <property type="match status" value="1"/>
</dbReference>
<dbReference type="STRING" id="284593.Q6FS78"/>
<dbReference type="Proteomes" id="UP000002428">
    <property type="component" value="Chromosome H"/>
</dbReference>
<dbReference type="CGD" id="CAL0129916">
    <property type="gene designation" value="CAGL0H02805g"/>
</dbReference>
<comment type="subcellular location">
    <subcellularLocation>
        <location evidence="1 8">Nucleus</location>
    </subcellularLocation>
</comment>